<evidence type="ECO:0000256" key="1">
    <source>
        <dbReference type="ARBA" id="ARBA00022741"/>
    </source>
</evidence>
<evidence type="ECO:0000259" key="5">
    <source>
        <dbReference type="Pfam" id="PF13087"/>
    </source>
</evidence>
<keyword evidence="3" id="KW-0347">Helicase</keyword>
<evidence type="ECO:0000256" key="3">
    <source>
        <dbReference type="ARBA" id="ARBA00022806"/>
    </source>
</evidence>
<dbReference type="SUPFAM" id="SSF52540">
    <property type="entry name" value="P-loop containing nucleoside triphosphate hydrolases"/>
    <property type="match status" value="1"/>
</dbReference>
<dbReference type="InterPro" id="IPR027417">
    <property type="entry name" value="P-loop_NTPase"/>
</dbReference>
<dbReference type="InterPro" id="IPR047187">
    <property type="entry name" value="SF1_C_Upf1"/>
</dbReference>
<dbReference type="PANTHER" id="PTHR43788:SF8">
    <property type="entry name" value="DNA-BINDING PROTEIN SMUBP-2"/>
    <property type="match status" value="1"/>
</dbReference>
<keyword evidence="1" id="KW-0547">Nucleotide-binding</keyword>
<dbReference type="AlphaFoldDB" id="A0A7R8X1V4"/>
<feature type="domain" description="DNA2/NAM7 helicase-like C-terminal" evidence="5">
    <location>
        <begin position="25"/>
        <end position="110"/>
    </location>
</feature>
<dbReference type="InterPro" id="IPR050534">
    <property type="entry name" value="Coronavir_polyprotein_1ab"/>
</dbReference>
<evidence type="ECO:0000256" key="4">
    <source>
        <dbReference type="ARBA" id="ARBA00022840"/>
    </source>
</evidence>
<dbReference type="PANTHER" id="PTHR43788">
    <property type="entry name" value="DNA2/NAM7 HELICASE FAMILY MEMBER"/>
    <property type="match status" value="1"/>
</dbReference>
<dbReference type="CDD" id="cd18808">
    <property type="entry name" value="SF1_C_Upf1"/>
    <property type="match status" value="1"/>
</dbReference>
<reference evidence="6" key="1">
    <citation type="submission" date="2020-11" db="EMBL/GenBank/DDBJ databases">
        <authorList>
            <person name="Tran Van P."/>
        </authorList>
    </citation>
    <scope>NUCLEOTIDE SEQUENCE</scope>
</reference>
<dbReference type="GO" id="GO:0005524">
    <property type="term" value="F:ATP binding"/>
    <property type="evidence" value="ECO:0007669"/>
    <property type="project" value="UniProtKB-KW"/>
</dbReference>
<accession>A0A7R8X1V4</accession>
<evidence type="ECO:0000256" key="2">
    <source>
        <dbReference type="ARBA" id="ARBA00022801"/>
    </source>
</evidence>
<keyword evidence="2" id="KW-0378">Hydrolase</keyword>
<evidence type="ECO:0000313" key="6">
    <source>
        <dbReference type="EMBL" id="CAD7242449.1"/>
    </source>
</evidence>
<sequence>MVNDVMACFPFLSLSNFLGSCIQKQCGVKYEDMGVMSAYRAQVKLLAMKIPTQVEVNTIDQYQGRDKDLVIISTAKQSGRNNGDIWCDHRRLTVAVTRAKKKLIMLGNAKHLQDVPPFAKLFKSLDEVHVIHLESSQLGDLPSI</sequence>
<keyword evidence="7" id="KW-1185">Reference proteome</keyword>
<name>A0A7R8X1V4_9CRUS</name>
<evidence type="ECO:0000313" key="7">
    <source>
        <dbReference type="Proteomes" id="UP000677054"/>
    </source>
</evidence>
<gene>
    <name evidence="6" type="ORF">DSTB1V02_LOCUS2415</name>
</gene>
<dbReference type="GO" id="GO:0016787">
    <property type="term" value="F:hydrolase activity"/>
    <property type="evidence" value="ECO:0007669"/>
    <property type="project" value="UniProtKB-KW"/>
</dbReference>
<organism evidence="6">
    <name type="scientific">Darwinula stevensoni</name>
    <dbReference type="NCBI Taxonomy" id="69355"/>
    <lineage>
        <taxon>Eukaryota</taxon>
        <taxon>Metazoa</taxon>
        <taxon>Ecdysozoa</taxon>
        <taxon>Arthropoda</taxon>
        <taxon>Crustacea</taxon>
        <taxon>Oligostraca</taxon>
        <taxon>Ostracoda</taxon>
        <taxon>Podocopa</taxon>
        <taxon>Podocopida</taxon>
        <taxon>Darwinulocopina</taxon>
        <taxon>Darwinuloidea</taxon>
        <taxon>Darwinulidae</taxon>
        <taxon>Darwinula</taxon>
    </lineage>
</organism>
<dbReference type="EMBL" id="CAJPEV010000271">
    <property type="protein sequence ID" value="CAG0883230.1"/>
    <property type="molecule type" value="Genomic_DNA"/>
</dbReference>
<dbReference type="InterPro" id="IPR041679">
    <property type="entry name" value="DNA2/NAM7-like_C"/>
</dbReference>
<dbReference type="Gene3D" id="3.40.50.300">
    <property type="entry name" value="P-loop containing nucleotide triphosphate hydrolases"/>
    <property type="match status" value="1"/>
</dbReference>
<dbReference type="GO" id="GO:0043139">
    <property type="term" value="F:5'-3' DNA helicase activity"/>
    <property type="evidence" value="ECO:0007669"/>
    <property type="project" value="TreeGrafter"/>
</dbReference>
<protein>
    <recommendedName>
        <fullName evidence="5">DNA2/NAM7 helicase-like C-terminal domain-containing protein</fullName>
    </recommendedName>
</protein>
<dbReference type="OrthoDB" id="306218at2759"/>
<dbReference type="EMBL" id="LR899788">
    <property type="protein sequence ID" value="CAD7242449.1"/>
    <property type="molecule type" value="Genomic_DNA"/>
</dbReference>
<proteinExistence type="predicted"/>
<dbReference type="Pfam" id="PF13087">
    <property type="entry name" value="AAA_12"/>
    <property type="match status" value="1"/>
</dbReference>
<keyword evidence="4" id="KW-0067">ATP-binding</keyword>
<dbReference type="Proteomes" id="UP000677054">
    <property type="component" value="Unassembled WGS sequence"/>
</dbReference>